<evidence type="ECO:0000313" key="2">
    <source>
        <dbReference type="Proteomes" id="UP000299102"/>
    </source>
</evidence>
<reference evidence="1 2" key="1">
    <citation type="journal article" date="2019" name="Commun. Biol.">
        <title>The bagworm genome reveals a unique fibroin gene that provides high tensile strength.</title>
        <authorList>
            <person name="Kono N."/>
            <person name="Nakamura H."/>
            <person name="Ohtoshi R."/>
            <person name="Tomita M."/>
            <person name="Numata K."/>
            <person name="Arakawa K."/>
        </authorList>
    </citation>
    <scope>NUCLEOTIDE SEQUENCE [LARGE SCALE GENOMIC DNA]</scope>
</reference>
<dbReference type="AlphaFoldDB" id="A0A4C1UU05"/>
<organism evidence="1 2">
    <name type="scientific">Eumeta variegata</name>
    <name type="common">Bagworm moth</name>
    <name type="synonym">Eumeta japonica</name>
    <dbReference type="NCBI Taxonomy" id="151549"/>
    <lineage>
        <taxon>Eukaryota</taxon>
        <taxon>Metazoa</taxon>
        <taxon>Ecdysozoa</taxon>
        <taxon>Arthropoda</taxon>
        <taxon>Hexapoda</taxon>
        <taxon>Insecta</taxon>
        <taxon>Pterygota</taxon>
        <taxon>Neoptera</taxon>
        <taxon>Endopterygota</taxon>
        <taxon>Lepidoptera</taxon>
        <taxon>Glossata</taxon>
        <taxon>Ditrysia</taxon>
        <taxon>Tineoidea</taxon>
        <taxon>Psychidae</taxon>
        <taxon>Oiketicinae</taxon>
        <taxon>Eumeta</taxon>
    </lineage>
</organism>
<comment type="caution">
    <text evidence="1">The sequence shown here is derived from an EMBL/GenBank/DDBJ whole genome shotgun (WGS) entry which is preliminary data.</text>
</comment>
<dbReference type="EMBL" id="BGZK01000220">
    <property type="protein sequence ID" value="GBP29466.1"/>
    <property type="molecule type" value="Genomic_DNA"/>
</dbReference>
<gene>
    <name evidence="1" type="ORF">EVAR_22078_1</name>
</gene>
<evidence type="ECO:0000313" key="1">
    <source>
        <dbReference type="EMBL" id="GBP29466.1"/>
    </source>
</evidence>
<sequence length="87" mass="9844">MRLYRAPRSRTRARCKYARNKFRLVLHARTTPAARRIPFSIYILTERLHGGVCEFVRVNKRSPAAGRARGGALLNAGRVTAIRPRAA</sequence>
<protein>
    <submittedName>
        <fullName evidence="1">Uncharacterized protein</fullName>
    </submittedName>
</protein>
<accession>A0A4C1UU05</accession>
<name>A0A4C1UU05_EUMVA</name>
<keyword evidence="2" id="KW-1185">Reference proteome</keyword>
<dbReference type="Proteomes" id="UP000299102">
    <property type="component" value="Unassembled WGS sequence"/>
</dbReference>
<proteinExistence type="predicted"/>